<organism evidence="1 2">
    <name type="scientific">Cuscuta europaea</name>
    <name type="common">European dodder</name>
    <dbReference type="NCBI Taxonomy" id="41803"/>
    <lineage>
        <taxon>Eukaryota</taxon>
        <taxon>Viridiplantae</taxon>
        <taxon>Streptophyta</taxon>
        <taxon>Embryophyta</taxon>
        <taxon>Tracheophyta</taxon>
        <taxon>Spermatophyta</taxon>
        <taxon>Magnoliopsida</taxon>
        <taxon>eudicotyledons</taxon>
        <taxon>Gunneridae</taxon>
        <taxon>Pentapetalae</taxon>
        <taxon>asterids</taxon>
        <taxon>lamiids</taxon>
        <taxon>Solanales</taxon>
        <taxon>Convolvulaceae</taxon>
        <taxon>Cuscuteae</taxon>
        <taxon>Cuscuta</taxon>
        <taxon>Cuscuta subgen. Cuscuta</taxon>
    </lineage>
</organism>
<keyword evidence="2" id="KW-1185">Reference proteome</keyword>
<protein>
    <submittedName>
        <fullName evidence="1">Uncharacterized protein</fullName>
    </submittedName>
</protein>
<dbReference type="AlphaFoldDB" id="A0A9P0YJL2"/>
<reference evidence="1" key="1">
    <citation type="submission" date="2022-07" db="EMBL/GenBank/DDBJ databases">
        <authorList>
            <person name="Macas J."/>
            <person name="Novak P."/>
            <person name="Neumann P."/>
        </authorList>
    </citation>
    <scope>NUCLEOTIDE SEQUENCE</scope>
</reference>
<dbReference type="Proteomes" id="UP001152484">
    <property type="component" value="Unassembled WGS sequence"/>
</dbReference>
<name>A0A9P0YJL2_CUSEU</name>
<dbReference type="EMBL" id="CAMAPE010000004">
    <property type="protein sequence ID" value="CAH9061515.1"/>
    <property type="molecule type" value="Genomic_DNA"/>
</dbReference>
<evidence type="ECO:0000313" key="2">
    <source>
        <dbReference type="Proteomes" id="UP001152484"/>
    </source>
</evidence>
<sequence length="107" mass="12165">MSIITVGYAVFCLFVWHERKCWENSVATNNLCSRWPCMSGDVAIIGQTYVLRIAMIKKKPELYSVCRTGKMMATKQICGARSMLGMHDIYMHVYHMHTCADAGSIRP</sequence>
<comment type="caution">
    <text evidence="1">The sequence shown here is derived from an EMBL/GenBank/DDBJ whole genome shotgun (WGS) entry which is preliminary data.</text>
</comment>
<accession>A0A9P0YJL2</accession>
<proteinExistence type="predicted"/>
<evidence type="ECO:0000313" key="1">
    <source>
        <dbReference type="EMBL" id="CAH9061515.1"/>
    </source>
</evidence>
<gene>
    <name evidence="1" type="ORF">CEURO_LOCUS1750</name>
</gene>